<dbReference type="EMBL" id="CP104064">
    <property type="protein sequence ID" value="WAH35901.1"/>
    <property type="molecule type" value="Genomic_DNA"/>
</dbReference>
<evidence type="ECO:0000313" key="2">
    <source>
        <dbReference type="EMBL" id="WAH35901.1"/>
    </source>
</evidence>
<keyword evidence="3" id="KW-1185">Reference proteome</keyword>
<gene>
    <name evidence="2" type="ORF">NZD86_16745</name>
</gene>
<dbReference type="RefSeq" id="WP_268043191.1">
    <property type="nucleotide sequence ID" value="NZ_CP104064.1"/>
</dbReference>
<evidence type="ECO:0000259" key="1">
    <source>
        <dbReference type="Pfam" id="PF13349"/>
    </source>
</evidence>
<protein>
    <submittedName>
        <fullName evidence="2">DUF4097 domain-containing protein</fullName>
    </submittedName>
</protein>
<dbReference type="InterPro" id="IPR025164">
    <property type="entry name" value="Toastrack_DUF4097"/>
</dbReference>
<feature type="domain" description="DUF4097" evidence="1">
    <location>
        <begin position="92"/>
        <end position="271"/>
    </location>
</feature>
<name>A0ABY6Z0K5_9BACL</name>
<dbReference type="Pfam" id="PF13349">
    <property type="entry name" value="DUF4097"/>
    <property type="match status" value="1"/>
</dbReference>
<dbReference type="Proteomes" id="UP001164803">
    <property type="component" value="Chromosome"/>
</dbReference>
<proteinExistence type="predicted"/>
<organism evidence="2 3">
    <name type="scientific">Alicyclobacillus dauci</name>
    <dbReference type="NCBI Taxonomy" id="1475485"/>
    <lineage>
        <taxon>Bacteria</taxon>
        <taxon>Bacillati</taxon>
        <taxon>Bacillota</taxon>
        <taxon>Bacilli</taxon>
        <taxon>Bacillales</taxon>
        <taxon>Alicyclobacillaceae</taxon>
        <taxon>Alicyclobacillus</taxon>
    </lineage>
</organism>
<sequence>MSVGVAGVSRLNIQWGLQNFTGTQLVHAFAGPEQQVPFDESHSVADGIRVVHIMIPNGKVTVTGGATGTVHDTGTFYAKTSDASSAKKMWQENWSVSTSGDTMTLALKRPSDQNWMASAGMYMTVNISMPKSLHAVIDTTNAQIQVDSIENGVEANATNGDVKISDVKGSVQVITTNGVCQVNHAMGPLDAQTTNGLITVKEVSGSVQLHTTNGKISLDSSTVGGNWTIATTNGPIDVGLPTSADLSLQASTDNGGFNGNVAWQKQGKHHATCVLGDGRFQGVFSTTNGPISVSTNS</sequence>
<accession>A0ABY6Z0K5</accession>
<evidence type="ECO:0000313" key="3">
    <source>
        <dbReference type="Proteomes" id="UP001164803"/>
    </source>
</evidence>
<reference evidence="2" key="1">
    <citation type="submission" date="2022-08" db="EMBL/GenBank/DDBJ databases">
        <title>Alicyclobacillus dauci DSM2870, complete genome.</title>
        <authorList>
            <person name="Wang Q."/>
            <person name="Cai R."/>
            <person name="Wang Z."/>
        </authorList>
    </citation>
    <scope>NUCLEOTIDE SEQUENCE</scope>
    <source>
        <strain evidence="2">DSM 28700</strain>
    </source>
</reference>